<feature type="transmembrane region" description="Helical" evidence="4">
    <location>
        <begin position="190"/>
        <end position="208"/>
    </location>
</feature>
<sequence>MVDSNIKRAKKVLRDEMARLFCCAGICRPAASGAIKPLWWIIARNVSLVLVYYALSIGLTFYQNRIVKKLRYPLIQVSCHLVVKFVLASAFRLVYEIATKKRRVLLDCDTWVKRLSIVGLSGGLDIGLSNWSQVMLTVSLYTMTKSTAIIFILGFALALKLEEKHWSVMVIVAMISSGLVMFTYESTQFELEGFLLVLAASFLSGLRWSMTQLVVQKSKLGLQNPLDMVYHVQPWMLVAVVPFAALIEGSQIVQQSISFETADEKAAVFRVISAVLVGALMAFFMEIAEYLVITYTSSLTFAIAGIFKEICTLSLAVILDGDQMSFINFIGLLTCLTGIICHVAFKFAKSAKELKNPTVSPNHSGPVPRQIHGRSPIQSPNQVEFKDHFLENPKSDDECPLLPRDYTHTELNDMSITPHESDDSEAEENSKVSTIVRKKTMMLLKKISMHGNVNNQILRTLASSTGAGWSTPLVVVDKIKSVTTIGINRPQKRNCINFEVAEQLTAAIEDFENDPESKVGVLHGIGGTFCAGFDLSELAGNVGKYDVTKLKKGHGFMGPTRRTFAKPVIAAVSGYAVAGGLELALMCDLRVVEENAIMGVFCRRFGVPLIDGGTVRLPHLIGMSRAMDLILTGRAIKGKEALEYGLANRLVACGTALGQAVNLAWSIQKFPQQCLNRDRMSANYAMYSAKSFEDAIEYEMNKGSEILETESANGAQSFVEGVGRHGSFSLNYDPEEISISYEEDIKS</sequence>
<feature type="transmembrane region" description="Helical" evidence="4">
    <location>
        <begin position="267"/>
        <end position="287"/>
    </location>
</feature>
<feature type="region of interest" description="Disordered" evidence="3">
    <location>
        <begin position="357"/>
        <end position="377"/>
    </location>
</feature>
<comment type="similarity">
    <text evidence="1 2">Belongs to the enoyl-CoA hydratase/isomerase family.</text>
</comment>
<dbReference type="CDD" id="cd21092">
    <property type="entry name" value="TPT_S35C2"/>
    <property type="match status" value="1"/>
</dbReference>
<keyword evidence="4" id="KW-0812">Transmembrane</keyword>
<dbReference type="PROSITE" id="PS00166">
    <property type="entry name" value="ENOYL_COA_HYDRATASE"/>
    <property type="match status" value="1"/>
</dbReference>
<keyword evidence="7" id="KW-1185">Reference proteome</keyword>
<feature type="transmembrane region" description="Helical" evidence="4">
    <location>
        <begin position="166"/>
        <end position="184"/>
    </location>
</feature>
<organism evidence="6 7">
    <name type="scientific">Allacma fusca</name>
    <dbReference type="NCBI Taxonomy" id="39272"/>
    <lineage>
        <taxon>Eukaryota</taxon>
        <taxon>Metazoa</taxon>
        <taxon>Ecdysozoa</taxon>
        <taxon>Arthropoda</taxon>
        <taxon>Hexapoda</taxon>
        <taxon>Collembola</taxon>
        <taxon>Symphypleona</taxon>
        <taxon>Sminthuridae</taxon>
        <taxon>Allacma</taxon>
    </lineage>
</organism>
<dbReference type="OrthoDB" id="18894at2759"/>
<evidence type="ECO:0000259" key="5">
    <source>
        <dbReference type="Pfam" id="PF03151"/>
    </source>
</evidence>
<protein>
    <recommendedName>
        <fullName evidence="5">Sugar phosphate transporter domain-containing protein</fullName>
    </recommendedName>
</protein>
<feature type="transmembrane region" description="Helical" evidence="4">
    <location>
        <begin position="42"/>
        <end position="62"/>
    </location>
</feature>
<keyword evidence="4" id="KW-0472">Membrane</keyword>
<dbReference type="Pfam" id="PF03151">
    <property type="entry name" value="TPT"/>
    <property type="match status" value="1"/>
</dbReference>
<feature type="transmembrane region" description="Helical" evidence="4">
    <location>
        <begin position="138"/>
        <end position="159"/>
    </location>
</feature>
<dbReference type="InterPro" id="IPR004853">
    <property type="entry name" value="Sugar_P_trans_dom"/>
</dbReference>
<evidence type="ECO:0000256" key="3">
    <source>
        <dbReference type="SAM" id="MobiDB-lite"/>
    </source>
</evidence>
<feature type="transmembrane region" description="Helical" evidence="4">
    <location>
        <begin position="228"/>
        <end position="247"/>
    </location>
</feature>
<gene>
    <name evidence="6" type="ORF">AFUS01_LOCUS22635</name>
</gene>
<dbReference type="PANTHER" id="PTHR43802:SF1">
    <property type="entry name" value="IP11341P-RELATED"/>
    <property type="match status" value="1"/>
</dbReference>
<evidence type="ECO:0000256" key="4">
    <source>
        <dbReference type="SAM" id="Phobius"/>
    </source>
</evidence>
<dbReference type="PANTHER" id="PTHR43802">
    <property type="entry name" value="ENOYL-COA HYDRATASE"/>
    <property type="match status" value="1"/>
</dbReference>
<evidence type="ECO:0000313" key="6">
    <source>
        <dbReference type="EMBL" id="CAG7734236.1"/>
    </source>
</evidence>
<dbReference type="Pfam" id="PF00378">
    <property type="entry name" value="ECH_1"/>
    <property type="match status" value="1"/>
</dbReference>
<keyword evidence="4" id="KW-1133">Transmembrane helix</keyword>
<dbReference type="InterPro" id="IPR018376">
    <property type="entry name" value="Enoyl-CoA_hyd/isom_CS"/>
</dbReference>
<reference evidence="6" key="1">
    <citation type="submission" date="2021-06" db="EMBL/GenBank/DDBJ databases">
        <authorList>
            <person name="Hodson N. C."/>
            <person name="Mongue J. A."/>
            <person name="Jaron S. K."/>
        </authorList>
    </citation>
    <scope>NUCLEOTIDE SEQUENCE</scope>
</reference>
<dbReference type="Proteomes" id="UP000708208">
    <property type="component" value="Unassembled WGS sequence"/>
</dbReference>
<name>A0A8J2KFL6_9HEXA</name>
<evidence type="ECO:0000256" key="2">
    <source>
        <dbReference type="RuleBase" id="RU003707"/>
    </source>
</evidence>
<dbReference type="EMBL" id="CAJVCH010265354">
    <property type="protein sequence ID" value="CAG7734236.1"/>
    <property type="molecule type" value="Genomic_DNA"/>
</dbReference>
<dbReference type="NCBIfam" id="NF006108">
    <property type="entry name" value="PRK08259.1"/>
    <property type="match status" value="1"/>
</dbReference>
<feature type="transmembrane region" description="Helical" evidence="4">
    <location>
        <begin position="74"/>
        <end position="95"/>
    </location>
</feature>
<dbReference type="GO" id="GO:0003824">
    <property type="term" value="F:catalytic activity"/>
    <property type="evidence" value="ECO:0007669"/>
    <property type="project" value="InterPro"/>
</dbReference>
<dbReference type="AlphaFoldDB" id="A0A8J2KFL6"/>
<accession>A0A8J2KFL6</accession>
<dbReference type="CDD" id="cd06558">
    <property type="entry name" value="crotonase-like"/>
    <property type="match status" value="1"/>
</dbReference>
<evidence type="ECO:0000256" key="1">
    <source>
        <dbReference type="ARBA" id="ARBA00005254"/>
    </source>
</evidence>
<dbReference type="InterPro" id="IPR001753">
    <property type="entry name" value="Enoyl-CoA_hydra/iso"/>
</dbReference>
<feature type="transmembrane region" description="Helical" evidence="4">
    <location>
        <begin position="325"/>
        <end position="345"/>
    </location>
</feature>
<proteinExistence type="inferred from homology"/>
<comment type="caution">
    <text evidence="6">The sequence shown here is derived from an EMBL/GenBank/DDBJ whole genome shotgun (WGS) entry which is preliminary data.</text>
</comment>
<feature type="transmembrane region" description="Helical" evidence="4">
    <location>
        <begin position="299"/>
        <end position="319"/>
    </location>
</feature>
<feature type="domain" description="Sugar phosphate transporter" evidence="5">
    <location>
        <begin position="47"/>
        <end position="341"/>
    </location>
</feature>
<evidence type="ECO:0000313" key="7">
    <source>
        <dbReference type="Proteomes" id="UP000708208"/>
    </source>
</evidence>